<feature type="transmembrane region" description="Helical" evidence="11">
    <location>
        <begin position="418"/>
        <end position="438"/>
    </location>
</feature>
<dbReference type="GO" id="GO:0005886">
    <property type="term" value="C:plasma membrane"/>
    <property type="evidence" value="ECO:0007669"/>
    <property type="project" value="UniProtKB-SubCell"/>
</dbReference>
<dbReference type="OrthoDB" id="9766299at2"/>
<dbReference type="AlphaFoldDB" id="A0A5R8KEK5"/>
<comment type="function">
    <text evidence="11">Catalytic subunit of cellulose synthase. It polymerizes uridine 5'-diphosphate glucose to cellulose.</text>
</comment>
<evidence type="ECO:0000256" key="11">
    <source>
        <dbReference type="RuleBase" id="RU365020"/>
    </source>
</evidence>
<comment type="subcellular location">
    <subcellularLocation>
        <location evidence="1">Cell inner membrane</location>
        <topology evidence="1">Multi-pass membrane protein</topology>
    </subcellularLocation>
</comment>
<keyword evidence="9 11" id="KW-0472">Membrane</keyword>
<sequence length="740" mass="82923">MTQSGPTSSSTAPSASSFSIALALIAGLAAVLLANAEADVQNQMALAGILAATLLVLRFLPETPFIRILILAIGGFTVIRYFVWRLSTTMEYHDPVSYTCAVILLFAECYGIAFIMMTFTVNANPKKRESIPLTGKDPAQLPSVDVLVPSYNEAPDLIAITLVAARQMRYDGIVNVYLLDDGGTDAKCNQKDLLLAEEAKNRRAELTALCQRLGATYLTRERNEHAKAGNLNIGLTNTNGDLVVIFDADHVPTADFLENTVGFFLEDPKLFLVQTPHFFLNPDPFERNLMTFDTMPSENEMFYSNIQQGLDRWNSSFFCGSAAVLRREWLNITGGFSGQSITEDAETAIELHSRGYHSAYLARPMIAGLAAETVDAFVVQRMRWAQGMIQIFRLKSPIFRKSKLSAAQRLCYLSSCQFWFFPFARLTYMLAPAAFLLFDLQIYRAYYETFIAFVVPYMLTVIVISHYLFKRTRWILISEIYELVQSVFCLPVVIQALFRPKSGRFKVTPKAQTLNRAFISKMAIPFYVLLAINLACATRGVYKLLTFPDTEFAPTLITLFWVGFNLALLGCALGVMTETRQLRSSPRFPVSAPIRIRHGDEIIEGTLADMSASGCGIHIARDALKNPAFPQPAEIEIIGANATLKVEMVRKVMSPDLGPTRALLGTRFYQGDWTTLETAVRLFYGDSQKWVDFQQRRQEHAPGIIRTLLYVGRLSLLGYARNLRVGFRQLFSMRSNPMDR</sequence>
<dbReference type="InterPro" id="IPR001173">
    <property type="entry name" value="Glyco_trans_2-like"/>
</dbReference>
<keyword evidence="6 11" id="KW-0812">Transmembrane</keyword>
<dbReference type="Pfam" id="PF07238">
    <property type="entry name" value="PilZ"/>
    <property type="match status" value="1"/>
</dbReference>
<dbReference type="EC" id="2.4.1.12" evidence="11"/>
<dbReference type="PANTHER" id="PTHR43867">
    <property type="entry name" value="CELLULOSE SYNTHASE CATALYTIC SUBUNIT A [UDP-FORMING]"/>
    <property type="match status" value="1"/>
</dbReference>
<feature type="transmembrane region" description="Helical" evidence="11">
    <location>
        <begin position="96"/>
        <end position="119"/>
    </location>
</feature>
<keyword evidence="15" id="KW-1185">Reference proteome</keyword>
<feature type="transmembrane region" description="Helical" evidence="11">
    <location>
        <begin position="66"/>
        <end position="84"/>
    </location>
</feature>
<dbReference type="PANTHER" id="PTHR43867:SF2">
    <property type="entry name" value="CELLULOSE SYNTHASE CATALYTIC SUBUNIT A [UDP-FORMING]"/>
    <property type="match status" value="1"/>
</dbReference>
<evidence type="ECO:0000259" key="12">
    <source>
        <dbReference type="Pfam" id="PF07238"/>
    </source>
</evidence>
<evidence type="ECO:0000256" key="5">
    <source>
        <dbReference type="ARBA" id="ARBA00022679"/>
    </source>
</evidence>
<evidence type="ECO:0000256" key="2">
    <source>
        <dbReference type="ARBA" id="ARBA00022475"/>
    </source>
</evidence>
<dbReference type="RefSeq" id="WP_138086204.1">
    <property type="nucleotide sequence ID" value="NZ_VAUV01000007.1"/>
</dbReference>
<dbReference type="PRINTS" id="PR01439">
    <property type="entry name" value="CELLSNTHASEA"/>
</dbReference>
<evidence type="ECO:0000256" key="10">
    <source>
        <dbReference type="ARBA" id="ARBA00048682"/>
    </source>
</evidence>
<evidence type="ECO:0000256" key="3">
    <source>
        <dbReference type="ARBA" id="ARBA00022519"/>
    </source>
</evidence>
<feature type="transmembrane region" description="Helical" evidence="11">
    <location>
        <begin position="43"/>
        <end position="60"/>
    </location>
</feature>
<dbReference type="SUPFAM" id="SSF53448">
    <property type="entry name" value="Nucleotide-diphospho-sugar transferases"/>
    <property type="match status" value="1"/>
</dbReference>
<evidence type="ECO:0000256" key="9">
    <source>
        <dbReference type="ARBA" id="ARBA00023136"/>
    </source>
</evidence>
<evidence type="ECO:0000256" key="8">
    <source>
        <dbReference type="ARBA" id="ARBA00022989"/>
    </source>
</evidence>
<evidence type="ECO:0000313" key="15">
    <source>
        <dbReference type="Proteomes" id="UP000306196"/>
    </source>
</evidence>
<dbReference type="Proteomes" id="UP000306196">
    <property type="component" value="Unassembled WGS sequence"/>
</dbReference>
<dbReference type="GO" id="GO:0035438">
    <property type="term" value="F:cyclic-di-GMP binding"/>
    <property type="evidence" value="ECO:0007669"/>
    <property type="project" value="InterPro"/>
</dbReference>
<keyword evidence="8 11" id="KW-1133">Transmembrane helix</keyword>
<dbReference type="Pfam" id="PF13632">
    <property type="entry name" value="Glyco_trans_2_3"/>
    <property type="match status" value="1"/>
</dbReference>
<dbReference type="Gene3D" id="2.40.10.220">
    <property type="entry name" value="predicted glycosyltransferase like domains"/>
    <property type="match status" value="1"/>
</dbReference>
<organism evidence="14 15">
    <name type="scientific">Phragmitibacter flavus</name>
    <dbReference type="NCBI Taxonomy" id="2576071"/>
    <lineage>
        <taxon>Bacteria</taxon>
        <taxon>Pseudomonadati</taxon>
        <taxon>Verrucomicrobiota</taxon>
        <taxon>Verrucomicrobiia</taxon>
        <taxon>Verrucomicrobiales</taxon>
        <taxon>Verrucomicrobiaceae</taxon>
        <taxon>Phragmitibacter</taxon>
    </lineage>
</organism>
<dbReference type="SUPFAM" id="SSF141371">
    <property type="entry name" value="PilZ domain-like"/>
    <property type="match status" value="1"/>
</dbReference>
<feature type="transmembrane region" description="Helical" evidence="11">
    <location>
        <begin position="518"/>
        <end position="542"/>
    </location>
</feature>
<evidence type="ECO:0000256" key="7">
    <source>
        <dbReference type="ARBA" id="ARBA00022916"/>
    </source>
</evidence>
<dbReference type="GO" id="GO:0030244">
    <property type="term" value="P:cellulose biosynthetic process"/>
    <property type="evidence" value="ECO:0007669"/>
    <property type="project" value="UniProtKB-KW"/>
</dbReference>
<comment type="caution">
    <text evidence="14">The sequence shown here is derived from an EMBL/GenBank/DDBJ whole genome shotgun (WGS) entry which is preliminary data.</text>
</comment>
<gene>
    <name evidence="14" type="primary">bcsA</name>
    <name evidence="14" type="ORF">FEM03_10500</name>
</gene>
<evidence type="ECO:0000313" key="14">
    <source>
        <dbReference type="EMBL" id="TLD70733.1"/>
    </source>
</evidence>
<feature type="transmembrane region" description="Helical" evidence="11">
    <location>
        <begin position="450"/>
        <end position="469"/>
    </location>
</feature>
<dbReference type="InterPro" id="IPR003919">
    <property type="entry name" value="Cell_synth_A"/>
</dbReference>
<keyword evidence="4 11" id="KW-0328">Glycosyltransferase</keyword>
<feature type="domain" description="Glycosyltransferase 2-like" evidence="13">
    <location>
        <begin position="243"/>
        <end position="462"/>
    </location>
</feature>
<feature type="transmembrane region" description="Helical" evidence="11">
    <location>
        <begin position="15"/>
        <end position="36"/>
    </location>
</feature>
<dbReference type="GO" id="GO:0006011">
    <property type="term" value="P:UDP-alpha-D-glucose metabolic process"/>
    <property type="evidence" value="ECO:0007669"/>
    <property type="project" value="InterPro"/>
</dbReference>
<dbReference type="EMBL" id="VAUV01000007">
    <property type="protein sequence ID" value="TLD70733.1"/>
    <property type="molecule type" value="Genomic_DNA"/>
</dbReference>
<dbReference type="CDD" id="cd06421">
    <property type="entry name" value="CESA_CelA_like"/>
    <property type="match status" value="1"/>
</dbReference>
<reference evidence="14 15" key="1">
    <citation type="submission" date="2019-05" db="EMBL/GenBank/DDBJ databases">
        <title>Verrucobacter flavum gen. nov., sp. nov. a new member of the family Verrucomicrobiaceae.</title>
        <authorList>
            <person name="Szuroczki S."/>
            <person name="Abbaszade G."/>
            <person name="Szabo A."/>
            <person name="Felfoldi T."/>
            <person name="Schumann P."/>
            <person name="Boka K."/>
            <person name="Keki Z."/>
            <person name="Toumi M."/>
            <person name="Toth E."/>
        </authorList>
    </citation>
    <scope>NUCLEOTIDE SEQUENCE [LARGE SCALE GENOMIC DNA]</scope>
    <source>
        <strain evidence="14 15">MG-N-17</strain>
    </source>
</reference>
<feature type="transmembrane region" description="Helical" evidence="11">
    <location>
        <begin position="554"/>
        <end position="577"/>
    </location>
</feature>
<accession>A0A5R8KEK5</accession>
<dbReference type="UniPathway" id="UPA00694"/>
<evidence type="ECO:0000256" key="4">
    <source>
        <dbReference type="ARBA" id="ARBA00022676"/>
    </source>
</evidence>
<feature type="domain" description="PilZ" evidence="12">
    <location>
        <begin position="581"/>
        <end position="682"/>
    </location>
</feature>
<dbReference type="GO" id="GO:0016760">
    <property type="term" value="F:cellulose synthase (UDP-forming) activity"/>
    <property type="evidence" value="ECO:0007669"/>
    <property type="project" value="UniProtKB-EC"/>
</dbReference>
<name>A0A5R8KEK5_9BACT</name>
<proteinExistence type="predicted"/>
<keyword evidence="2 11" id="KW-1003">Cell membrane</keyword>
<keyword evidence="3 11" id="KW-0997">Cell inner membrane</keyword>
<evidence type="ECO:0000256" key="1">
    <source>
        <dbReference type="ARBA" id="ARBA00004429"/>
    </source>
</evidence>
<dbReference type="NCBIfam" id="TIGR03030">
    <property type="entry name" value="CelA"/>
    <property type="match status" value="1"/>
</dbReference>
<evidence type="ECO:0000259" key="13">
    <source>
        <dbReference type="Pfam" id="PF13632"/>
    </source>
</evidence>
<keyword evidence="5 11" id="KW-0808">Transferase</keyword>
<comment type="catalytic activity">
    <reaction evidence="10 11">
        <text>[(1-&gt;4)-beta-D-glucosyl](n) + UDP-alpha-D-glucose = [(1-&gt;4)-beta-D-glucosyl](n+1) + UDP + H(+)</text>
        <dbReference type="Rhea" id="RHEA:19929"/>
        <dbReference type="Rhea" id="RHEA-COMP:10033"/>
        <dbReference type="Rhea" id="RHEA-COMP:10034"/>
        <dbReference type="ChEBI" id="CHEBI:15378"/>
        <dbReference type="ChEBI" id="CHEBI:18246"/>
        <dbReference type="ChEBI" id="CHEBI:58223"/>
        <dbReference type="ChEBI" id="CHEBI:58885"/>
        <dbReference type="EC" id="2.4.1.12"/>
    </reaction>
</comment>
<dbReference type="InterPro" id="IPR029044">
    <property type="entry name" value="Nucleotide-diphossugar_trans"/>
</dbReference>
<comment type="cofactor">
    <cofactor evidence="11">
        <name>Mg(2+)</name>
        <dbReference type="ChEBI" id="CHEBI:18420"/>
    </cofactor>
</comment>
<protein>
    <recommendedName>
        <fullName evidence="11">Cellulose synthase catalytic subunit [UDP-forming]</fullName>
        <ecNumber evidence="11">2.4.1.12</ecNumber>
    </recommendedName>
</protein>
<dbReference type="Gene3D" id="3.90.550.10">
    <property type="entry name" value="Spore Coat Polysaccharide Biosynthesis Protein SpsA, Chain A"/>
    <property type="match status" value="1"/>
</dbReference>
<keyword evidence="11" id="KW-0973">c-di-GMP</keyword>
<evidence type="ECO:0000256" key="6">
    <source>
        <dbReference type="ARBA" id="ARBA00022692"/>
    </source>
</evidence>
<dbReference type="InterPro" id="IPR009875">
    <property type="entry name" value="PilZ_domain"/>
</dbReference>
<dbReference type="InterPro" id="IPR050321">
    <property type="entry name" value="Glycosyltr_2/OpgH_subfam"/>
</dbReference>
<comment type="pathway">
    <text evidence="11">Glycan metabolism; bacterial cellulose biosynthesis.</text>
</comment>
<keyword evidence="7 11" id="KW-0135">Cellulose biosynthesis</keyword>